<proteinExistence type="predicted"/>
<dbReference type="EMBL" id="MN738761">
    <property type="protein sequence ID" value="QHS83610.1"/>
    <property type="molecule type" value="Genomic_DNA"/>
</dbReference>
<reference evidence="1" key="1">
    <citation type="journal article" date="2020" name="Nature">
        <title>Giant virus diversity and host interactions through global metagenomics.</title>
        <authorList>
            <person name="Schulz F."/>
            <person name="Roux S."/>
            <person name="Paez-Espino D."/>
            <person name="Jungbluth S."/>
            <person name="Walsh D.A."/>
            <person name="Denef V.J."/>
            <person name="McMahon K.D."/>
            <person name="Konstantinidis K.T."/>
            <person name="Eloe-Fadrosh E.A."/>
            <person name="Kyrpides N.C."/>
            <person name="Woyke T."/>
        </authorList>
    </citation>
    <scope>NUCLEOTIDE SEQUENCE</scope>
    <source>
        <strain evidence="1">GVMAG-S-ERX555961-36</strain>
    </source>
</reference>
<evidence type="ECO:0000313" key="1">
    <source>
        <dbReference type="EMBL" id="QHS83610.1"/>
    </source>
</evidence>
<sequence length="109" mass="12772">MSSFDITDTIKSIINEYLLPEYPLYRVKYIDSYIDYSNIDEDNNAGTLVNRIITRIMECKQLLPNEKVRISSTGQCISPEVVKEFEKNKIVIDTYYNEHLIIIEMEKIA</sequence>
<accession>A0A6C0AW71</accession>
<organism evidence="1">
    <name type="scientific">viral metagenome</name>
    <dbReference type="NCBI Taxonomy" id="1070528"/>
    <lineage>
        <taxon>unclassified sequences</taxon>
        <taxon>metagenomes</taxon>
        <taxon>organismal metagenomes</taxon>
    </lineage>
</organism>
<dbReference type="AlphaFoldDB" id="A0A6C0AW71"/>
<name>A0A6C0AW71_9ZZZZ</name>
<protein>
    <submittedName>
        <fullName evidence="1">Uncharacterized protein</fullName>
    </submittedName>
</protein>